<evidence type="ECO:0000256" key="4">
    <source>
        <dbReference type="ARBA" id="ARBA00023194"/>
    </source>
</evidence>
<feature type="domain" description="Carrier" evidence="7">
    <location>
        <begin position="1456"/>
        <end position="1531"/>
    </location>
</feature>
<dbReference type="SUPFAM" id="SSF52151">
    <property type="entry name" value="FabD/lysophospholipase-like"/>
    <property type="match status" value="1"/>
</dbReference>
<dbReference type="OrthoDB" id="9778690at2"/>
<dbReference type="RefSeq" id="WP_006383354.1">
    <property type="nucleotide sequence ID" value="NZ_BAAAGY010000011.1"/>
</dbReference>
<dbReference type="CDD" id="cd00833">
    <property type="entry name" value="PKS"/>
    <property type="match status" value="1"/>
</dbReference>
<dbReference type="PANTHER" id="PTHR43775">
    <property type="entry name" value="FATTY ACID SYNTHASE"/>
    <property type="match status" value="1"/>
</dbReference>
<evidence type="ECO:0000256" key="1">
    <source>
        <dbReference type="ARBA" id="ARBA00022450"/>
    </source>
</evidence>
<evidence type="ECO:0000256" key="5">
    <source>
        <dbReference type="ARBA" id="ARBA00023315"/>
    </source>
</evidence>
<dbReference type="GeneID" id="97400587"/>
<dbReference type="PROSITE" id="PS50075">
    <property type="entry name" value="CARRIER"/>
    <property type="match status" value="1"/>
</dbReference>
<dbReference type="InterPro" id="IPR016035">
    <property type="entry name" value="Acyl_Trfase/lysoPLipase"/>
</dbReference>
<dbReference type="InterPro" id="IPR001227">
    <property type="entry name" value="Ac_transferase_dom_sf"/>
</dbReference>
<feature type="region of interest" description="Disordered" evidence="6">
    <location>
        <begin position="442"/>
        <end position="464"/>
    </location>
</feature>
<dbReference type="InterPro" id="IPR009081">
    <property type="entry name" value="PP-bd_ACP"/>
</dbReference>
<dbReference type="Pfam" id="PF00698">
    <property type="entry name" value="Acyl_transf_1"/>
    <property type="match status" value="1"/>
</dbReference>
<dbReference type="InterPro" id="IPR029058">
    <property type="entry name" value="AB_hydrolase_fold"/>
</dbReference>
<dbReference type="InterPro" id="IPR016039">
    <property type="entry name" value="Thiolase-like"/>
</dbReference>
<dbReference type="SMART" id="SM00825">
    <property type="entry name" value="PKS_KS"/>
    <property type="match status" value="1"/>
</dbReference>
<evidence type="ECO:0000256" key="2">
    <source>
        <dbReference type="ARBA" id="ARBA00022553"/>
    </source>
</evidence>
<dbReference type="InterPro" id="IPR020806">
    <property type="entry name" value="PKS_PP-bd"/>
</dbReference>
<dbReference type="SMART" id="SM00823">
    <property type="entry name" value="PKS_PP"/>
    <property type="match status" value="1"/>
</dbReference>
<accession>A0A090BX88</accession>
<name>A0A090BX88_9ACTN</name>
<dbReference type="InterPro" id="IPR014031">
    <property type="entry name" value="Ketoacyl_synth_C"/>
</dbReference>
<keyword evidence="1" id="KW-0596">Phosphopantetheine</keyword>
<dbReference type="GO" id="GO:0071770">
    <property type="term" value="P:DIM/DIP cell wall layer assembly"/>
    <property type="evidence" value="ECO:0007669"/>
    <property type="project" value="TreeGrafter"/>
</dbReference>
<dbReference type="Pfam" id="PF00109">
    <property type="entry name" value="ketoacyl-synt"/>
    <property type="match status" value="1"/>
</dbReference>
<dbReference type="InterPro" id="IPR014043">
    <property type="entry name" value="Acyl_transferase_dom"/>
</dbReference>
<dbReference type="SUPFAM" id="SSF53901">
    <property type="entry name" value="Thiolase-like"/>
    <property type="match status" value="1"/>
</dbReference>
<dbReference type="PROSITE" id="PS00606">
    <property type="entry name" value="KS3_1"/>
    <property type="match status" value="1"/>
</dbReference>
<dbReference type="Gene3D" id="3.40.47.10">
    <property type="match status" value="1"/>
</dbReference>
<keyword evidence="2" id="KW-0597">Phosphoprotein</keyword>
<dbReference type="GO" id="GO:0005886">
    <property type="term" value="C:plasma membrane"/>
    <property type="evidence" value="ECO:0007669"/>
    <property type="project" value="TreeGrafter"/>
</dbReference>
<dbReference type="InterPro" id="IPR036736">
    <property type="entry name" value="ACP-like_sf"/>
</dbReference>
<dbReference type="Gene3D" id="3.40.50.1820">
    <property type="entry name" value="alpha/beta hydrolase"/>
    <property type="match status" value="1"/>
</dbReference>
<dbReference type="Gene3D" id="3.40.50.720">
    <property type="entry name" value="NAD(P)-binding Rossmann-like Domain"/>
    <property type="match status" value="1"/>
</dbReference>
<dbReference type="SUPFAM" id="SSF55048">
    <property type="entry name" value="Probable ACP-binding domain of malonyl-CoA ACP transacylase"/>
    <property type="match status" value="1"/>
</dbReference>
<dbReference type="Pfam" id="PF02801">
    <property type="entry name" value="Ketoacyl-synt_C"/>
    <property type="match status" value="1"/>
</dbReference>
<keyword evidence="4" id="KW-0045">Antibiotic biosynthesis</keyword>
<dbReference type="EMBL" id="AB698638">
    <property type="protein sequence ID" value="BAP59931.1"/>
    <property type="molecule type" value="Genomic_DNA"/>
</dbReference>
<evidence type="ECO:0000259" key="8">
    <source>
        <dbReference type="PROSITE" id="PS52004"/>
    </source>
</evidence>
<reference evidence="9" key="1">
    <citation type="journal article" date="2012" name="J. Gen. Appl. Microbiol.">
        <title>Genome-wide survey of polyketide synthase and nonribosomal peptide synthetase gene clusters in Streptomyces turgidiscabies NBRC 16081.</title>
        <authorList>
            <person name="Komaki H."/>
            <person name="Ichikawa N."/>
            <person name="Oguchi A."/>
            <person name="Hanamaki T."/>
            <person name="Fujita N."/>
        </authorList>
    </citation>
    <scope>NUCLEOTIDE SEQUENCE</scope>
    <source>
        <strain evidence="9">NBRC 16081</strain>
    </source>
</reference>
<dbReference type="InterPro" id="IPR014030">
    <property type="entry name" value="Ketoacyl_synth_N"/>
</dbReference>
<proteinExistence type="predicted"/>
<dbReference type="GO" id="GO:0004312">
    <property type="term" value="F:fatty acid synthase activity"/>
    <property type="evidence" value="ECO:0007669"/>
    <property type="project" value="TreeGrafter"/>
</dbReference>
<dbReference type="GO" id="GO:0031177">
    <property type="term" value="F:phosphopantetheine binding"/>
    <property type="evidence" value="ECO:0007669"/>
    <property type="project" value="InterPro"/>
</dbReference>
<evidence type="ECO:0000259" key="7">
    <source>
        <dbReference type="PROSITE" id="PS50075"/>
    </source>
</evidence>
<feature type="domain" description="Ketosynthase family 3 (KS3)" evidence="8">
    <location>
        <begin position="7"/>
        <end position="439"/>
    </location>
</feature>
<dbReference type="Pfam" id="PF16197">
    <property type="entry name" value="KAsynt_C_assoc"/>
    <property type="match status" value="1"/>
</dbReference>
<dbReference type="SMART" id="SM00822">
    <property type="entry name" value="PKS_KR"/>
    <property type="match status" value="1"/>
</dbReference>
<dbReference type="Gene3D" id="3.40.366.10">
    <property type="entry name" value="Malonyl-Coenzyme A Acyl Carrier Protein, domain 2"/>
    <property type="match status" value="1"/>
</dbReference>
<dbReference type="InterPro" id="IPR006162">
    <property type="entry name" value="Ppantetheine_attach_site"/>
</dbReference>
<dbReference type="PROSITE" id="PS52004">
    <property type="entry name" value="KS3_2"/>
    <property type="match status" value="1"/>
</dbReference>
<dbReference type="GO" id="GO:0005737">
    <property type="term" value="C:cytoplasm"/>
    <property type="evidence" value="ECO:0007669"/>
    <property type="project" value="TreeGrafter"/>
</dbReference>
<dbReference type="Pfam" id="PF08659">
    <property type="entry name" value="KR"/>
    <property type="match status" value="1"/>
</dbReference>
<dbReference type="InterPro" id="IPR032821">
    <property type="entry name" value="PKS_assoc"/>
</dbReference>
<dbReference type="GO" id="GO:0006633">
    <property type="term" value="P:fatty acid biosynthetic process"/>
    <property type="evidence" value="ECO:0007669"/>
    <property type="project" value="InterPro"/>
</dbReference>
<dbReference type="GO" id="GO:0004315">
    <property type="term" value="F:3-oxoacyl-[acyl-carrier-protein] synthase activity"/>
    <property type="evidence" value="ECO:0007669"/>
    <property type="project" value="InterPro"/>
</dbReference>
<dbReference type="InterPro" id="IPR036291">
    <property type="entry name" value="NAD(P)-bd_dom_sf"/>
</dbReference>
<dbReference type="Gene3D" id="3.30.70.3290">
    <property type="match status" value="1"/>
</dbReference>
<dbReference type="InterPro" id="IPR016036">
    <property type="entry name" value="Malonyl_transacylase_ACP-bd"/>
</dbReference>
<dbReference type="InterPro" id="IPR050091">
    <property type="entry name" value="PKS_NRPS_Biosynth_Enz"/>
</dbReference>
<dbReference type="InterPro" id="IPR013968">
    <property type="entry name" value="PKS_KR"/>
</dbReference>
<dbReference type="SUPFAM" id="SSF51735">
    <property type="entry name" value="NAD(P)-binding Rossmann-fold domains"/>
    <property type="match status" value="2"/>
</dbReference>
<dbReference type="PROSITE" id="PS00012">
    <property type="entry name" value="PHOSPHOPANTETHEINE"/>
    <property type="match status" value="1"/>
</dbReference>
<protein>
    <submittedName>
        <fullName evidence="9">Putative polyketide synthase</fullName>
    </submittedName>
</protein>
<dbReference type="PANTHER" id="PTHR43775:SF37">
    <property type="entry name" value="SI:DKEY-61P9.11"/>
    <property type="match status" value="1"/>
</dbReference>
<dbReference type="InterPro" id="IPR057326">
    <property type="entry name" value="KR_dom"/>
</dbReference>
<keyword evidence="5" id="KW-0012">Acyltransferase</keyword>
<dbReference type="Pfam" id="PF00550">
    <property type="entry name" value="PP-binding"/>
    <property type="match status" value="1"/>
</dbReference>
<evidence type="ECO:0000256" key="6">
    <source>
        <dbReference type="SAM" id="MobiDB-lite"/>
    </source>
</evidence>
<organism evidence="9">
    <name type="scientific">Streptomyces turgidiscabies</name>
    <dbReference type="NCBI Taxonomy" id="85558"/>
    <lineage>
        <taxon>Bacteria</taxon>
        <taxon>Bacillati</taxon>
        <taxon>Actinomycetota</taxon>
        <taxon>Actinomycetes</taxon>
        <taxon>Kitasatosporales</taxon>
        <taxon>Streptomycetaceae</taxon>
        <taxon>Streptomyces</taxon>
    </lineage>
</organism>
<dbReference type="InterPro" id="IPR018201">
    <property type="entry name" value="Ketoacyl_synth_AS"/>
</dbReference>
<evidence type="ECO:0000313" key="9">
    <source>
        <dbReference type="EMBL" id="BAP59931.1"/>
    </source>
</evidence>
<dbReference type="InterPro" id="IPR020841">
    <property type="entry name" value="PKS_Beta-ketoAc_synthase_dom"/>
</dbReference>
<dbReference type="SUPFAM" id="SSF47336">
    <property type="entry name" value="ACP-like"/>
    <property type="match status" value="1"/>
</dbReference>
<evidence type="ECO:0000256" key="3">
    <source>
        <dbReference type="ARBA" id="ARBA00022679"/>
    </source>
</evidence>
<keyword evidence="3" id="KW-0808">Transferase</keyword>
<dbReference type="CDD" id="cd08953">
    <property type="entry name" value="KR_2_SDR_x"/>
    <property type="match status" value="1"/>
</dbReference>
<dbReference type="SMART" id="SM00827">
    <property type="entry name" value="PKS_AT"/>
    <property type="match status" value="1"/>
</dbReference>
<sequence length="1534" mass="164370">MSDAQQSVDIAVVGISCKFPGADGPEEFWRNIRDGVDSLARLTDEEIVASGVDEALAKAPNYVKVAACIDDIDMFDAGFFGMSPREAELMDPQQRLFLEHCWRAIEAGGYAPDQVEVPVGVYGGAGVNTYVHQIRANAEVQARNADGGNLHDVGSVENDLDYLTTRVSYKLNLTGPSVNVSTACSTSLVAVHMATQALRTFECDMALAGGVAITPPLKSGYLYQEGAISSFDGLTRSFDASSTGTVLGSGVGVVLLKRLEDAQRDGDVIHGVILGSAINNDGSNKAGFTAPGVPGQAEVTANAHAVAGISADTITYQEAHGTGTLLGDPIEVQALSQAYRETTDQRNYCALGSVKANIGHMDTAAGVAGLLKAVLAAKHGVIPPQINFEKPNPGLGLEESPFYITREARPWDLPEGMPRRAGVSAFGFGGTNAHVVVEEPPAPFGEADSRAQAGDDPGETGTELDGWQVLPVSARGEEAVGDYLHSIANWIAEPEHAARPLQAAARTLQHGRSRFGHRAAVVARSSDEAVDALRSRAQAPAGRAMSGGPAFLFPGQGSQYARMGQGLYEDHATFRAEFDRCAELFRAELDVDLTTLLHAPEDGQGLHPVNETWLTQPALFAVEYALVRTLDTLGIRPQAMIGHSLGEIVAATVAGVFTLEDAVRVVAKRAALMEAAPRGAMLAIPLPAEQVEPLLPDGVALAAYNARRLVVASGTEEGIAALATRIEAEGVQPRRLRVSCASHSALMDEPAREFVEFLRDIPMGAPSVPVLSNVTGDWLSEENAQDPEYWGRHLRGAVRFTDGIARLLESVDGPLLEVGPGKGLLSLAQAAASGASLPPLIPTMRHPKDADSDMRMFLAAIARLWEAGTEPDWSVCGPSDPHRVELPTYPFQRERFWIDASSEEEVQLSRRLMDREKEPGKWFYMPSWRRTAAAGQLAGAQRVNSLKSVLLVTDGSGFAERTATRLTQQLSAQSIGCVELADAEQYLRMSETRVELTIADPTHLSLALDEEEVSADSTAVVFLAGRGTDESGVPDSAQALLALGKALGEKRAALLLVVTQAAFDVVGTERISPQDCLLEGIVRVLPREIPGLSCRLVDTDPVEGGEAVVQAVLEELLVDEPDATIAYRAGRRWSRGVERIHVRQEEQARPGGPRAGGTYLITGGLGGIGLSLAEFLAREYRANLVLTGRGDFPDRDGWEAWTAEHGWDDRTSRRIDKLLRLEQYGAKVLALRSDVSDADEVNALIRLVDERFGRLDGVIHAAGLPGGGLVQTLEPQAYREVLAPKVQGSRHLLAATEGRELDFLMLFSSLNVIDGRFGIADYTSANAYVGGLAHSCRQQGRTEVVAVDWTGWRDLGMAVDAGATDEGNDELREIERLAVMSEAGMASFLSEREGHEVFLLSLAAGVPQAHISTQDLNAVVEQGRRLDVVTALEVLAGADRGAAKYQRPELDTDYAEPADDRERFICETLQMLLGIEQVGARDDFFELGGNSLLALDVTARVNKRFDTDVSVAAFLAAANARALAGLTAQRTESR</sequence>
<dbReference type="GO" id="GO:0017000">
    <property type="term" value="P:antibiotic biosynthetic process"/>
    <property type="evidence" value="ECO:0007669"/>
    <property type="project" value="UniProtKB-KW"/>
</dbReference>